<feature type="domain" description="Cas12f1-like TNB" evidence="2">
    <location>
        <begin position="448"/>
        <end position="502"/>
    </location>
</feature>
<accession>A0ABZ0WWS5</accession>
<evidence type="ECO:0000256" key="1">
    <source>
        <dbReference type="ARBA" id="ARBA00023125"/>
    </source>
</evidence>
<keyword evidence="1" id="KW-0238">DNA-binding</keyword>
<name>A0ABZ0WWS5_9GAMM</name>
<gene>
    <name evidence="3" type="ORF">U0021_07315</name>
</gene>
<evidence type="ECO:0000259" key="2">
    <source>
        <dbReference type="Pfam" id="PF07282"/>
    </source>
</evidence>
<dbReference type="RefSeq" id="WP_114800618.1">
    <property type="nucleotide sequence ID" value="NZ_CP139961.1"/>
</dbReference>
<evidence type="ECO:0000313" key="3">
    <source>
        <dbReference type="EMBL" id="WQE03550.1"/>
    </source>
</evidence>
<protein>
    <submittedName>
        <fullName evidence="3">Transposase</fullName>
    </submittedName>
</protein>
<sequence>MVADDATAMAMVDYFYAYQTARLYFSRSLNDASFNDGINFKNGYSYIDVRNHFMKHGRLEWDTPLTARMWKNALEEAYLLQERTFAGGLLRVKDRLNAYVYNHSLFQTLSDDERHPLMLINFVIAKTGKYLKLEQLWREHGIIEGFKQFISQHVKKAKFPTKLNISTYANKVNSLCKKHIKQTNVNNLAAVYQPTIRLDENYYTIKSVFDEASKRYQHHLTLVNLDGCKRFTGITLSGYHHIANFSKMGYSKSLIMSFDYDIKDGLCKPVFYLHLGFDVKPNKVNAKSDQQETKNTTRKPNILAADWGTTELFTFSNGDVFYPNNGVFYKKCADKQLELQRVLSRLELKRRENKRPIEYGIYQLVANTNPSNYLAIKAKSNQDFKKLTRQIQQHQLSQAKDLADYLIDNQADVLVYENADTNLMKQDGPVRTRSRHFKRLLNLMTLHDFIEQVSDKTKLYHPRFTAVAINPAYSSQTCPACGFVDSRSRNGDVFCCVACGHVPQPTASCQVIPPKDGAQASQSDYAAAVNLLNRYMCVDALLGINNHTPKQKVKVKLLQLYEAIKHLDTSYDSVLLDQSIRVKVKTHLDSQMLT</sequence>
<organism evidence="3 4">
    <name type="scientific">Moraxella canis</name>
    <dbReference type="NCBI Taxonomy" id="90239"/>
    <lineage>
        <taxon>Bacteria</taxon>
        <taxon>Pseudomonadati</taxon>
        <taxon>Pseudomonadota</taxon>
        <taxon>Gammaproteobacteria</taxon>
        <taxon>Moraxellales</taxon>
        <taxon>Moraxellaceae</taxon>
        <taxon>Moraxella</taxon>
    </lineage>
</organism>
<dbReference type="EMBL" id="CP139961">
    <property type="protein sequence ID" value="WQE03550.1"/>
    <property type="molecule type" value="Genomic_DNA"/>
</dbReference>
<dbReference type="Proteomes" id="UP001324384">
    <property type="component" value="Chromosome"/>
</dbReference>
<proteinExistence type="predicted"/>
<dbReference type="Pfam" id="PF07282">
    <property type="entry name" value="Cas12f1-like_TNB"/>
    <property type="match status" value="1"/>
</dbReference>
<reference evidence="3 4" key="1">
    <citation type="submission" date="2023-12" db="EMBL/GenBank/DDBJ databases">
        <title>Genome sequencing and assembly of bacterial species from a model synthetic community.</title>
        <authorList>
            <person name="Hogle S.L."/>
        </authorList>
    </citation>
    <scope>NUCLEOTIDE SEQUENCE [LARGE SCALE GENOMIC DNA]</scope>
    <source>
        <strain evidence="3 4">HAMBI_2792</strain>
    </source>
</reference>
<keyword evidence="4" id="KW-1185">Reference proteome</keyword>
<dbReference type="InterPro" id="IPR010095">
    <property type="entry name" value="Cas12f1-like_TNB"/>
</dbReference>
<evidence type="ECO:0000313" key="4">
    <source>
        <dbReference type="Proteomes" id="UP001324384"/>
    </source>
</evidence>